<keyword evidence="3 5" id="KW-1133">Transmembrane helix</keyword>
<dbReference type="InterPro" id="IPR017452">
    <property type="entry name" value="GPCR_Rhodpsn_7TM"/>
</dbReference>
<evidence type="ECO:0000313" key="7">
    <source>
        <dbReference type="EMBL" id="OAF66916.1"/>
    </source>
</evidence>
<proteinExistence type="predicted"/>
<evidence type="ECO:0000256" key="5">
    <source>
        <dbReference type="SAM" id="Phobius"/>
    </source>
</evidence>
<feature type="transmembrane region" description="Helical" evidence="5">
    <location>
        <begin position="20"/>
        <end position="40"/>
    </location>
</feature>
<dbReference type="SUPFAM" id="SSF81321">
    <property type="entry name" value="Family A G protein-coupled receptor-like"/>
    <property type="match status" value="1"/>
</dbReference>
<dbReference type="PROSITE" id="PS50262">
    <property type="entry name" value="G_PROTEIN_RECEP_F1_2"/>
    <property type="match status" value="1"/>
</dbReference>
<reference evidence="7 8" key="1">
    <citation type="submission" date="2016-04" db="EMBL/GenBank/DDBJ databases">
        <title>The genome of Intoshia linei affirms orthonectids as highly simplified spiralians.</title>
        <authorList>
            <person name="Mikhailov K.V."/>
            <person name="Slusarev G.S."/>
            <person name="Nikitin M.A."/>
            <person name="Logacheva M.D."/>
            <person name="Penin A."/>
            <person name="Aleoshin V."/>
            <person name="Panchin Y.V."/>
        </authorList>
    </citation>
    <scope>NUCLEOTIDE SEQUENCE [LARGE SCALE GENOMIC DNA]</scope>
    <source>
        <strain evidence="7">Intl2013</strain>
        <tissue evidence="7">Whole animal</tissue>
    </source>
</reference>
<evidence type="ECO:0000256" key="1">
    <source>
        <dbReference type="ARBA" id="ARBA00004370"/>
    </source>
</evidence>
<dbReference type="InterPro" id="IPR050951">
    <property type="entry name" value="Retrovirus_Pol_polyprotein"/>
</dbReference>
<feature type="non-terminal residue" evidence="7">
    <location>
        <position position="1"/>
    </location>
</feature>
<dbReference type="GO" id="GO:0004930">
    <property type="term" value="F:G protein-coupled receptor activity"/>
    <property type="evidence" value="ECO:0007669"/>
    <property type="project" value="InterPro"/>
</dbReference>
<evidence type="ECO:0000256" key="4">
    <source>
        <dbReference type="ARBA" id="ARBA00023136"/>
    </source>
</evidence>
<evidence type="ECO:0000259" key="6">
    <source>
        <dbReference type="PROSITE" id="PS50262"/>
    </source>
</evidence>
<feature type="transmembrane region" description="Helical" evidence="5">
    <location>
        <begin position="87"/>
        <end position="106"/>
    </location>
</feature>
<dbReference type="OrthoDB" id="6220944at2759"/>
<dbReference type="AlphaFoldDB" id="A0A177AY60"/>
<comment type="subcellular location">
    <subcellularLocation>
        <location evidence="1">Membrane</location>
    </subcellularLocation>
</comment>
<evidence type="ECO:0000256" key="2">
    <source>
        <dbReference type="ARBA" id="ARBA00022692"/>
    </source>
</evidence>
<name>A0A177AY60_9BILA</name>
<gene>
    <name evidence="7" type="ORF">A3Q56_05340</name>
</gene>
<dbReference type="Proteomes" id="UP000078046">
    <property type="component" value="Unassembled WGS sequence"/>
</dbReference>
<feature type="domain" description="G-protein coupled receptors family 1 profile" evidence="6">
    <location>
        <begin position="1"/>
        <end position="156"/>
    </location>
</feature>
<dbReference type="GO" id="GO:0016020">
    <property type="term" value="C:membrane"/>
    <property type="evidence" value="ECO:0007669"/>
    <property type="project" value="UniProtKB-SubCell"/>
</dbReference>
<accession>A0A177AY60</accession>
<sequence>NGIAIYAIKSNKNFHQKPMYLFFINLAISDLIVANEWRFGFIFCQIWGSVDMAVCTASIYFLCTISFKRYQLVNGASKNTNLHQNSMKVVISIWICSLIVSSIPFIDCYVISKYITHNIASLEYNIENNKCEVFMSRFTIITTALLTDHLPLIFLLKNVTKGHAAARIKRWAVFLREYIYKLEHVKGKHNEIADCLSRLPGNMETERIDIKYVHMISNPPYLSMNEINEATETDELLKKIIKYILTRWPSKEQLSLKEMKFYHIRNKLWT</sequence>
<comment type="caution">
    <text evidence="7">The sequence shown here is derived from an EMBL/GenBank/DDBJ whole genome shotgun (WGS) entry which is preliminary data.</text>
</comment>
<evidence type="ECO:0000313" key="8">
    <source>
        <dbReference type="Proteomes" id="UP000078046"/>
    </source>
</evidence>
<dbReference type="Gene3D" id="1.20.1070.10">
    <property type="entry name" value="Rhodopsin 7-helix transmembrane proteins"/>
    <property type="match status" value="1"/>
</dbReference>
<feature type="transmembrane region" description="Helical" evidence="5">
    <location>
        <begin position="46"/>
        <end position="67"/>
    </location>
</feature>
<dbReference type="Pfam" id="PF00001">
    <property type="entry name" value="7tm_1"/>
    <property type="match status" value="1"/>
</dbReference>
<dbReference type="EMBL" id="LWCA01000794">
    <property type="protein sequence ID" value="OAF66916.1"/>
    <property type="molecule type" value="Genomic_DNA"/>
</dbReference>
<organism evidence="7 8">
    <name type="scientific">Intoshia linei</name>
    <dbReference type="NCBI Taxonomy" id="1819745"/>
    <lineage>
        <taxon>Eukaryota</taxon>
        <taxon>Metazoa</taxon>
        <taxon>Spiralia</taxon>
        <taxon>Lophotrochozoa</taxon>
        <taxon>Mesozoa</taxon>
        <taxon>Orthonectida</taxon>
        <taxon>Rhopaluridae</taxon>
        <taxon>Intoshia</taxon>
    </lineage>
</organism>
<protein>
    <recommendedName>
        <fullName evidence="6">G-protein coupled receptors family 1 profile domain-containing protein</fullName>
    </recommendedName>
</protein>
<dbReference type="PANTHER" id="PTHR37984:SF5">
    <property type="entry name" value="PROTEIN NYNRIN-LIKE"/>
    <property type="match status" value="1"/>
</dbReference>
<keyword evidence="2 5" id="KW-0812">Transmembrane</keyword>
<dbReference type="InterPro" id="IPR000276">
    <property type="entry name" value="GPCR_Rhodpsn"/>
</dbReference>
<keyword evidence="4 5" id="KW-0472">Membrane</keyword>
<dbReference type="PANTHER" id="PTHR37984">
    <property type="entry name" value="PROTEIN CBG26694"/>
    <property type="match status" value="1"/>
</dbReference>
<evidence type="ECO:0000256" key="3">
    <source>
        <dbReference type="ARBA" id="ARBA00022989"/>
    </source>
</evidence>
<keyword evidence="8" id="KW-1185">Reference proteome</keyword>